<dbReference type="GeneID" id="66074131"/>
<evidence type="ECO:0000313" key="2">
    <source>
        <dbReference type="Proteomes" id="UP001049176"/>
    </source>
</evidence>
<comment type="caution">
    <text evidence="1">The sequence shown here is derived from an EMBL/GenBank/DDBJ whole genome shotgun (WGS) entry which is preliminary data.</text>
</comment>
<dbReference type="RefSeq" id="XP_043014205.1">
    <property type="nucleotide sequence ID" value="XM_043149599.1"/>
</dbReference>
<proteinExistence type="predicted"/>
<organism evidence="1 2">
    <name type="scientific">Marasmius oreades</name>
    <name type="common">fairy-ring Marasmius</name>
    <dbReference type="NCBI Taxonomy" id="181124"/>
    <lineage>
        <taxon>Eukaryota</taxon>
        <taxon>Fungi</taxon>
        <taxon>Dikarya</taxon>
        <taxon>Basidiomycota</taxon>
        <taxon>Agaricomycotina</taxon>
        <taxon>Agaricomycetes</taxon>
        <taxon>Agaricomycetidae</taxon>
        <taxon>Agaricales</taxon>
        <taxon>Marasmiineae</taxon>
        <taxon>Marasmiaceae</taxon>
        <taxon>Marasmius</taxon>
    </lineage>
</organism>
<reference evidence="1" key="1">
    <citation type="journal article" date="2021" name="Genome Biol. Evol.">
        <title>The assembled and annotated genome of the fairy-ring fungus Marasmius oreades.</title>
        <authorList>
            <person name="Hiltunen M."/>
            <person name="Ament-Velasquez S.L."/>
            <person name="Johannesson H."/>
        </authorList>
    </citation>
    <scope>NUCLEOTIDE SEQUENCE</scope>
    <source>
        <strain evidence="1">03SP1</strain>
    </source>
</reference>
<dbReference type="Proteomes" id="UP001049176">
    <property type="component" value="Chromosome 2"/>
</dbReference>
<keyword evidence="2" id="KW-1185">Reference proteome</keyword>
<name>A0A9P7UZU3_9AGAR</name>
<dbReference type="AlphaFoldDB" id="A0A9P7UZU3"/>
<protein>
    <submittedName>
        <fullName evidence="1">Uncharacterized protein</fullName>
    </submittedName>
</protein>
<sequence>MVKGSVLDMVTNEREIDGGTLRSGVNPEEIYIVLVDFEAVGVANTMDLTSSLSMPAFRSRRLSIGLTLNRRGQRKNLRMPFPPCRCLPSPCGSKKKLPPLLTQALSTSPPLLLYRRNSRFCDILWETLSSANSEIYATVKFRVRLPALNSPLSTNYN</sequence>
<dbReference type="EMBL" id="CM032182">
    <property type="protein sequence ID" value="KAG7097735.1"/>
    <property type="molecule type" value="Genomic_DNA"/>
</dbReference>
<accession>A0A9P7UZU3</accession>
<gene>
    <name evidence="1" type="ORF">E1B28_005055</name>
</gene>
<evidence type="ECO:0000313" key="1">
    <source>
        <dbReference type="EMBL" id="KAG7097735.1"/>
    </source>
</evidence>
<dbReference type="KEGG" id="more:E1B28_005055"/>